<evidence type="ECO:0000256" key="7">
    <source>
        <dbReference type="ARBA" id="ARBA00023211"/>
    </source>
</evidence>
<evidence type="ECO:0000256" key="9">
    <source>
        <dbReference type="ARBA" id="ARBA00049514"/>
    </source>
</evidence>
<dbReference type="AlphaFoldDB" id="A0A445MTG0"/>
<dbReference type="EMBL" id="OJIN01000060">
    <property type="protein sequence ID" value="SPD72760.1"/>
    <property type="molecule type" value="Genomic_DNA"/>
</dbReference>
<evidence type="ECO:0000256" key="1">
    <source>
        <dbReference type="ARBA" id="ARBA00008071"/>
    </source>
</evidence>
<feature type="binding site" evidence="11">
    <location>
        <position position="385"/>
    </location>
    <ligand>
        <name>GMP</name>
        <dbReference type="ChEBI" id="CHEBI:58115"/>
    </ligand>
</feature>
<evidence type="ECO:0000256" key="8">
    <source>
        <dbReference type="ARBA" id="ARBA00047746"/>
    </source>
</evidence>
<name>A0A445MTG0_9BACT</name>
<comment type="catalytic activity">
    <reaction evidence="8">
        <text>a 3'-end 3'-phospho-ribonucleotide-RNA + a 5'-end dephospho-ribonucleoside-RNA + GTP = a ribonucleotidyl-ribonucleotide-RNA + GMP + diphosphate</text>
        <dbReference type="Rhea" id="RHEA:68076"/>
        <dbReference type="Rhea" id="RHEA-COMP:10463"/>
        <dbReference type="Rhea" id="RHEA-COMP:13936"/>
        <dbReference type="Rhea" id="RHEA-COMP:17355"/>
        <dbReference type="ChEBI" id="CHEBI:33019"/>
        <dbReference type="ChEBI" id="CHEBI:37565"/>
        <dbReference type="ChEBI" id="CHEBI:58115"/>
        <dbReference type="ChEBI" id="CHEBI:83062"/>
        <dbReference type="ChEBI" id="CHEBI:138284"/>
        <dbReference type="ChEBI" id="CHEBI:173118"/>
        <dbReference type="EC" id="6.5.1.8"/>
    </reaction>
</comment>
<keyword evidence="7 12" id="KW-0464">Manganese</keyword>
<dbReference type="FunFam" id="3.90.1860.10:FF:000001">
    <property type="entry name" value="tRNA-splicing ligase RtcB homolog"/>
    <property type="match status" value="1"/>
</dbReference>
<sequence>MTIKLERLDDYRWLVPKQGLMRVPGMVFSSLNLIGLLRDDQSITQVANVATLPGIVGHSLAMPDIHWGYGFPIGGVAAFDLDEGIISPGGVGYDINCGCRLMTTRLLADEIRPIMRNLVTALFKAIPCGVGSTGQIHLSRSEQAKVAVQGAAWAVKNGFGDAEDLVRTEDHGTMEGADPSAVSDRAIKRGEDQLGTLGSGNHFLEIQVVDKIYDPEKARAFDLREGQVTVFIHTGSRGYGYQICDDYLKEISRAISSGKQPFDLPDRQLACAGLKSDLGCRYIAAMACAANYAWANRQILMHWAEETMLETLSISPNDLGMKLLYDVCHNIAKKEPHIVEGKELMLCVHRKGATRSLPPGHILLPEIYRAVGQPVLIPGDMGTYSYVLAGAQGAMTQSFGSSCHGAGRVLSRTQATKRAKDRSIARELEDKGIFVQARGKRTLKEEMSEAYKDVSQVVEAVHGSGLAIKVARLRPMGVIKG</sequence>
<evidence type="ECO:0000256" key="13">
    <source>
        <dbReference type="RuleBase" id="RU371113"/>
    </source>
</evidence>
<feature type="binding site" evidence="11">
    <location>
        <begin position="201"/>
        <end position="205"/>
    </location>
    <ligand>
        <name>GMP</name>
        <dbReference type="ChEBI" id="CHEBI:58115"/>
    </ligand>
</feature>
<protein>
    <recommendedName>
        <fullName evidence="13">tRNA-splicing ligase RtcB</fullName>
        <ecNumber evidence="13">6.5.1.-</ecNumber>
    </recommendedName>
</protein>
<proteinExistence type="inferred from homology"/>
<evidence type="ECO:0000256" key="2">
    <source>
        <dbReference type="ARBA" id="ARBA00022598"/>
    </source>
</evidence>
<evidence type="ECO:0000256" key="3">
    <source>
        <dbReference type="ARBA" id="ARBA00022723"/>
    </source>
</evidence>
<dbReference type="InterPro" id="IPR001233">
    <property type="entry name" value="RtcB"/>
</dbReference>
<gene>
    <name evidence="13 14" type="primary">rtcB</name>
    <name evidence="14" type="ORF">PITCH_A1520018</name>
</gene>
<evidence type="ECO:0000256" key="11">
    <source>
        <dbReference type="PIRSR" id="PIRSR601233-2"/>
    </source>
</evidence>
<evidence type="ECO:0000256" key="10">
    <source>
        <dbReference type="PIRSR" id="PIRSR601233-1"/>
    </source>
</evidence>
<feature type="binding site" evidence="11">
    <location>
        <begin position="404"/>
        <end position="407"/>
    </location>
    <ligand>
        <name>GMP</name>
        <dbReference type="ChEBI" id="CHEBI:58115"/>
    </ligand>
</feature>
<dbReference type="GO" id="GO:0046872">
    <property type="term" value="F:metal ion binding"/>
    <property type="evidence" value="ECO:0007669"/>
    <property type="project" value="UniProtKB-UniRule"/>
</dbReference>
<feature type="active site" description="GMP-histidine intermediate" evidence="10">
    <location>
        <position position="404"/>
    </location>
</feature>
<comment type="catalytic activity">
    <reaction evidence="9">
        <text>a 3'-end 2',3'-cyclophospho-ribonucleotide-RNA + a 5'-end dephospho-ribonucleoside-RNA + GTP + H2O = a ribonucleotidyl-ribonucleotide-RNA + GMP + diphosphate + H(+)</text>
        <dbReference type="Rhea" id="RHEA:68080"/>
        <dbReference type="Rhea" id="RHEA-COMP:10464"/>
        <dbReference type="Rhea" id="RHEA-COMP:13936"/>
        <dbReference type="Rhea" id="RHEA-COMP:17355"/>
        <dbReference type="ChEBI" id="CHEBI:15377"/>
        <dbReference type="ChEBI" id="CHEBI:15378"/>
        <dbReference type="ChEBI" id="CHEBI:33019"/>
        <dbReference type="ChEBI" id="CHEBI:37565"/>
        <dbReference type="ChEBI" id="CHEBI:58115"/>
        <dbReference type="ChEBI" id="CHEBI:83064"/>
        <dbReference type="ChEBI" id="CHEBI:138284"/>
        <dbReference type="ChEBI" id="CHEBI:173118"/>
        <dbReference type="EC" id="6.5.1.8"/>
    </reaction>
</comment>
<dbReference type="PROSITE" id="PS01288">
    <property type="entry name" value="UPF0027"/>
    <property type="match status" value="1"/>
</dbReference>
<accession>A0A445MTG0</accession>
<dbReference type="EC" id="6.5.1.-" evidence="13"/>
<keyword evidence="6 11" id="KW-0342">GTP-binding</keyword>
<dbReference type="InterPro" id="IPR036025">
    <property type="entry name" value="RtcB-like_sf"/>
</dbReference>
<organism evidence="14">
    <name type="scientific">uncultured Desulfobacterium sp</name>
    <dbReference type="NCBI Taxonomy" id="201089"/>
    <lineage>
        <taxon>Bacteria</taxon>
        <taxon>Pseudomonadati</taxon>
        <taxon>Thermodesulfobacteriota</taxon>
        <taxon>Desulfobacteria</taxon>
        <taxon>Desulfobacterales</taxon>
        <taxon>Desulfobacteriaceae</taxon>
        <taxon>Desulfobacterium</taxon>
        <taxon>environmental samples</taxon>
    </lineage>
</organism>
<comment type="similarity">
    <text evidence="1 13">Belongs to the RtcB family.</text>
</comment>
<dbReference type="GO" id="GO:0003972">
    <property type="term" value="F:RNA ligase (ATP) activity"/>
    <property type="evidence" value="ECO:0007669"/>
    <property type="project" value="TreeGrafter"/>
</dbReference>
<dbReference type="GO" id="GO:0042245">
    <property type="term" value="P:RNA repair"/>
    <property type="evidence" value="ECO:0007669"/>
    <property type="project" value="UniProtKB-KW"/>
</dbReference>
<dbReference type="GO" id="GO:0005525">
    <property type="term" value="F:GTP binding"/>
    <property type="evidence" value="ECO:0007669"/>
    <property type="project" value="UniProtKB-KW"/>
</dbReference>
<feature type="binding site" evidence="12">
    <location>
        <position position="233"/>
    </location>
    <ligand>
        <name>Mn(2+)</name>
        <dbReference type="ChEBI" id="CHEBI:29035"/>
        <label>2</label>
    </ligand>
</feature>
<evidence type="ECO:0000256" key="5">
    <source>
        <dbReference type="ARBA" id="ARBA00022800"/>
    </source>
</evidence>
<feature type="binding site" evidence="11">
    <location>
        <position position="480"/>
    </location>
    <ligand>
        <name>GMP</name>
        <dbReference type="ChEBI" id="CHEBI:58115"/>
    </ligand>
</feature>
<keyword evidence="2 13" id="KW-0436">Ligase</keyword>
<evidence type="ECO:0000313" key="14">
    <source>
        <dbReference type="EMBL" id="SPD72760.1"/>
    </source>
</evidence>
<evidence type="ECO:0000256" key="4">
    <source>
        <dbReference type="ARBA" id="ARBA00022741"/>
    </source>
</evidence>
<evidence type="ECO:0000256" key="12">
    <source>
        <dbReference type="PIRSR" id="PIRSR601233-3"/>
    </source>
</evidence>
<dbReference type="GO" id="GO:0006396">
    <property type="term" value="P:RNA processing"/>
    <property type="evidence" value="ECO:0007669"/>
    <property type="project" value="InterPro"/>
</dbReference>
<feature type="binding site" evidence="12">
    <location>
        <position position="329"/>
    </location>
    <ligand>
        <name>Mn(2+)</name>
        <dbReference type="ChEBI" id="CHEBI:29035"/>
        <label>2</label>
    </ligand>
</feature>
<feature type="binding site" evidence="12">
    <location>
        <position position="94"/>
    </location>
    <ligand>
        <name>Mn(2+)</name>
        <dbReference type="ChEBI" id="CHEBI:29035"/>
        <label>1</label>
    </ligand>
</feature>
<dbReference type="Pfam" id="PF01139">
    <property type="entry name" value="RtcB"/>
    <property type="match status" value="1"/>
</dbReference>
<comment type="subunit">
    <text evidence="13">Monomer.</text>
</comment>
<dbReference type="Gene3D" id="3.90.1860.10">
    <property type="entry name" value="tRNA-splicing ligase RtcB"/>
    <property type="match status" value="1"/>
</dbReference>
<dbReference type="PANTHER" id="PTHR11118:SF1">
    <property type="entry name" value="RNA-SPLICING LIGASE RTCB HOMOLOG"/>
    <property type="match status" value="1"/>
</dbReference>
<keyword evidence="4 11" id="KW-0547">Nucleotide-binding</keyword>
<keyword evidence="5" id="KW-0692">RNA repair</keyword>
<evidence type="ECO:0000256" key="6">
    <source>
        <dbReference type="ARBA" id="ARBA00023134"/>
    </source>
</evidence>
<comment type="cofactor">
    <cofactor evidence="12 13">
        <name>Mn(2+)</name>
        <dbReference type="ChEBI" id="CHEBI:29035"/>
    </cofactor>
    <text evidence="12 13">Binds 2 manganese ions per subunit.</text>
</comment>
<dbReference type="PANTHER" id="PTHR11118">
    <property type="entry name" value="RNA-SPLICING LIGASE RTCB HOMOLOG"/>
    <property type="match status" value="1"/>
</dbReference>
<keyword evidence="3 12" id="KW-0479">Metal-binding</keyword>
<feature type="binding site" evidence="11">
    <location>
        <begin position="378"/>
        <end position="381"/>
    </location>
    <ligand>
        <name>GMP</name>
        <dbReference type="ChEBI" id="CHEBI:58115"/>
    </ligand>
</feature>
<dbReference type="SUPFAM" id="SSF103365">
    <property type="entry name" value="Hypothetical protein PH1602"/>
    <property type="match status" value="1"/>
</dbReference>
<feature type="binding site" evidence="12">
    <location>
        <position position="202"/>
    </location>
    <ligand>
        <name>Mn(2+)</name>
        <dbReference type="ChEBI" id="CHEBI:29035"/>
        <label>1</label>
    </ligand>
</feature>
<dbReference type="GO" id="GO:0170057">
    <property type="term" value="F:RNA ligase (GTP) activity"/>
    <property type="evidence" value="ECO:0007669"/>
    <property type="project" value="UniProtKB-EC"/>
</dbReference>
<feature type="binding site" evidence="11">
    <location>
        <begin position="329"/>
        <end position="330"/>
    </location>
    <ligand>
        <name>GMP</name>
        <dbReference type="ChEBI" id="CHEBI:58115"/>
    </ligand>
</feature>
<reference evidence="14" key="1">
    <citation type="submission" date="2018-01" db="EMBL/GenBank/DDBJ databases">
        <authorList>
            <person name="Regsiter A."/>
            <person name="William W."/>
        </authorList>
    </citation>
    <scope>NUCLEOTIDE SEQUENCE</scope>
    <source>
        <strain evidence="14">TRIP AH-1</strain>
    </source>
</reference>